<evidence type="ECO:0000313" key="2">
    <source>
        <dbReference type="EMBL" id="SPD14177.1"/>
    </source>
</evidence>
<feature type="region of interest" description="Disordered" evidence="1">
    <location>
        <begin position="1"/>
        <end position="47"/>
    </location>
</feature>
<dbReference type="AlphaFoldDB" id="A0A2N9HIX9"/>
<feature type="region of interest" description="Disordered" evidence="1">
    <location>
        <begin position="79"/>
        <end position="130"/>
    </location>
</feature>
<feature type="compositionally biased region" description="Polar residues" evidence="1">
    <location>
        <begin position="79"/>
        <end position="93"/>
    </location>
</feature>
<feature type="compositionally biased region" description="Low complexity" evidence="1">
    <location>
        <begin position="94"/>
        <end position="130"/>
    </location>
</feature>
<gene>
    <name evidence="2" type="ORF">FSB_LOCUS42059</name>
</gene>
<evidence type="ECO:0000256" key="1">
    <source>
        <dbReference type="SAM" id="MobiDB-lite"/>
    </source>
</evidence>
<feature type="compositionally biased region" description="Polar residues" evidence="1">
    <location>
        <begin position="29"/>
        <end position="47"/>
    </location>
</feature>
<name>A0A2N9HIX9_FAGSY</name>
<protein>
    <submittedName>
        <fullName evidence="2">Uncharacterized protein</fullName>
    </submittedName>
</protein>
<organism evidence="2">
    <name type="scientific">Fagus sylvatica</name>
    <name type="common">Beechnut</name>
    <dbReference type="NCBI Taxonomy" id="28930"/>
    <lineage>
        <taxon>Eukaryota</taxon>
        <taxon>Viridiplantae</taxon>
        <taxon>Streptophyta</taxon>
        <taxon>Embryophyta</taxon>
        <taxon>Tracheophyta</taxon>
        <taxon>Spermatophyta</taxon>
        <taxon>Magnoliopsida</taxon>
        <taxon>eudicotyledons</taxon>
        <taxon>Gunneridae</taxon>
        <taxon>Pentapetalae</taxon>
        <taxon>rosids</taxon>
        <taxon>fabids</taxon>
        <taxon>Fagales</taxon>
        <taxon>Fagaceae</taxon>
        <taxon>Fagus</taxon>
    </lineage>
</organism>
<sequence>MASQGQDSIGHKAGQITGQAQVKKDEFLNQASDTAQSAQNSSPNISGQATNFLQQASNWLQFLLLRNCKWAAVVVKNTLGMNTDNKPNSPNYRSNTNNPSSISNPSNTNDPSNINNPNTISNPTIPSTRI</sequence>
<accession>A0A2N9HIX9</accession>
<proteinExistence type="predicted"/>
<dbReference type="EMBL" id="OIVN01003890">
    <property type="protein sequence ID" value="SPD14177.1"/>
    <property type="molecule type" value="Genomic_DNA"/>
</dbReference>
<reference evidence="2" key="1">
    <citation type="submission" date="2018-02" db="EMBL/GenBank/DDBJ databases">
        <authorList>
            <person name="Cohen D.B."/>
            <person name="Kent A.D."/>
        </authorList>
    </citation>
    <scope>NUCLEOTIDE SEQUENCE</scope>
</reference>